<evidence type="ECO:0000256" key="1">
    <source>
        <dbReference type="SAM" id="MobiDB-lite"/>
    </source>
</evidence>
<dbReference type="EMBL" id="JARIHO010000021">
    <property type="protein sequence ID" value="KAJ7346184.1"/>
    <property type="molecule type" value="Genomic_DNA"/>
</dbReference>
<name>A0AAD7EPV0_9AGAR</name>
<gene>
    <name evidence="3" type="ORF">DFH08DRAFT_914957</name>
</gene>
<feature type="region of interest" description="Disordered" evidence="1">
    <location>
        <begin position="53"/>
        <end position="74"/>
    </location>
</feature>
<dbReference type="InterPro" id="IPR053216">
    <property type="entry name" value="Appressorial_penetr-assoc"/>
</dbReference>
<comment type="caution">
    <text evidence="3">The sequence shown here is derived from an EMBL/GenBank/DDBJ whole genome shotgun (WGS) entry which is preliminary data.</text>
</comment>
<proteinExistence type="predicted"/>
<sequence>MRSSSFTFFVTLALAMSAAASPVVQRRGVYVLHQYAPATDPKALQDSLTLSPSVIQNTDNGQNPPVTGQSPADTSKNNFANICALTLPRVPLTNGLQITTGSCNPIPIGHIPDVNKMPSSKFQSPKNLDTIASGQTFTIVLQVQGMQLGTFTNAQKTYFANPQKLNADGQIIGHTHIVVEAMDSLTSTKTTDPKSFVFFKGVNTPQDKNRNVQVDVNGGLKPGVYRMCTITSSHTHQPAIVPIAQHGSLDDCVYFTATPGGVKASEAAGIDVKPGVGAQTATTKTAATPAKATSAVNKAGGK</sequence>
<protein>
    <submittedName>
        <fullName evidence="3">Uncharacterized protein</fullName>
    </submittedName>
</protein>
<dbReference type="AlphaFoldDB" id="A0AAD7EPV0"/>
<evidence type="ECO:0000313" key="4">
    <source>
        <dbReference type="Proteomes" id="UP001218218"/>
    </source>
</evidence>
<organism evidence="3 4">
    <name type="scientific">Mycena albidolilacea</name>
    <dbReference type="NCBI Taxonomy" id="1033008"/>
    <lineage>
        <taxon>Eukaryota</taxon>
        <taxon>Fungi</taxon>
        <taxon>Dikarya</taxon>
        <taxon>Basidiomycota</taxon>
        <taxon>Agaricomycotina</taxon>
        <taxon>Agaricomycetes</taxon>
        <taxon>Agaricomycetidae</taxon>
        <taxon>Agaricales</taxon>
        <taxon>Marasmiineae</taxon>
        <taxon>Mycenaceae</taxon>
        <taxon>Mycena</taxon>
    </lineage>
</organism>
<evidence type="ECO:0000256" key="2">
    <source>
        <dbReference type="SAM" id="SignalP"/>
    </source>
</evidence>
<feature type="chain" id="PRO_5042173618" evidence="2">
    <location>
        <begin position="21"/>
        <end position="302"/>
    </location>
</feature>
<dbReference type="Proteomes" id="UP001218218">
    <property type="component" value="Unassembled WGS sequence"/>
</dbReference>
<accession>A0AAD7EPV0</accession>
<evidence type="ECO:0000313" key="3">
    <source>
        <dbReference type="EMBL" id="KAJ7346184.1"/>
    </source>
</evidence>
<keyword evidence="4" id="KW-1185">Reference proteome</keyword>
<feature type="signal peptide" evidence="2">
    <location>
        <begin position="1"/>
        <end position="20"/>
    </location>
</feature>
<feature type="compositionally biased region" description="Low complexity" evidence="1">
    <location>
        <begin position="279"/>
        <end position="293"/>
    </location>
</feature>
<reference evidence="3" key="1">
    <citation type="submission" date="2023-03" db="EMBL/GenBank/DDBJ databases">
        <title>Massive genome expansion in bonnet fungi (Mycena s.s.) driven by repeated elements and novel gene families across ecological guilds.</title>
        <authorList>
            <consortium name="Lawrence Berkeley National Laboratory"/>
            <person name="Harder C.B."/>
            <person name="Miyauchi S."/>
            <person name="Viragh M."/>
            <person name="Kuo A."/>
            <person name="Thoen E."/>
            <person name="Andreopoulos B."/>
            <person name="Lu D."/>
            <person name="Skrede I."/>
            <person name="Drula E."/>
            <person name="Henrissat B."/>
            <person name="Morin E."/>
            <person name="Kohler A."/>
            <person name="Barry K."/>
            <person name="LaButti K."/>
            <person name="Morin E."/>
            <person name="Salamov A."/>
            <person name="Lipzen A."/>
            <person name="Mereny Z."/>
            <person name="Hegedus B."/>
            <person name="Baldrian P."/>
            <person name="Stursova M."/>
            <person name="Weitz H."/>
            <person name="Taylor A."/>
            <person name="Grigoriev I.V."/>
            <person name="Nagy L.G."/>
            <person name="Martin F."/>
            <person name="Kauserud H."/>
        </authorList>
    </citation>
    <scope>NUCLEOTIDE SEQUENCE</scope>
    <source>
        <strain evidence="3">CBHHK002</strain>
    </source>
</reference>
<feature type="region of interest" description="Disordered" evidence="1">
    <location>
        <begin position="279"/>
        <end position="302"/>
    </location>
</feature>
<dbReference type="PANTHER" id="PTHR34587:SF2">
    <property type="entry name" value="G-PROTEIN COUPLED RECEPTORS FAMILY 1 PROFILE DOMAIN-CONTAINING PROTEIN"/>
    <property type="match status" value="1"/>
</dbReference>
<dbReference type="PANTHER" id="PTHR34587">
    <property type="entry name" value="VWFA DOMAIN-CONTAINING PROTEIN"/>
    <property type="match status" value="1"/>
</dbReference>
<keyword evidence="2" id="KW-0732">Signal</keyword>